<dbReference type="SUPFAM" id="SSF52172">
    <property type="entry name" value="CheY-like"/>
    <property type="match status" value="1"/>
</dbReference>
<comment type="caution">
    <text evidence="5">The sequence shown here is derived from an EMBL/GenBank/DDBJ whole genome shotgun (WGS) entry which is preliminary data.</text>
</comment>
<dbReference type="Gene3D" id="1.10.10.10">
    <property type="entry name" value="Winged helix-like DNA-binding domain superfamily/Winged helix DNA-binding domain"/>
    <property type="match status" value="1"/>
</dbReference>
<reference evidence="5 6" key="1">
    <citation type="submission" date="2018-06" db="EMBL/GenBank/DDBJ databases">
        <title>Genomic Encyclopedia of Type Strains, Phase I: the one thousand microbial genomes (KMG-I) project.</title>
        <authorList>
            <person name="Kyrpides N."/>
        </authorList>
    </citation>
    <scope>NUCLEOTIDE SEQUENCE [LARGE SCALE GENOMIC DNA]</scope>
    <source>
        <strain evidence="5 6">DSM 19573</strain>
    </source>
</reference>
<dbReference type="OrthoDB" id="3190595at2"/>
<evidence type="ECO:0000313" key="6">
    <source>
        <dbReference type="Proteomes" id="UP000248132"/>
    </source>
</evidence>
<accession>A0A318XRX2</accession>
<dbReference type="InterPro" id="IPR011006">
    <property type="entry name" value="CheY-like_superfamily"/>
</dbReference>
<feature type="domain" description="Response regulatory" evidence="4">
    <location>
        <begin position="3"/>
        <end position="117"/>
    </location>
</feature>
<keyword evidence="6" id="KW-1185">Reference proteome</keyword>
<dbReference type="PANTHER" id="PTHR35807">
    <property type="entry name" value="TRANSCRIPTIONAL REGULATOR REDD-RELATED"/>
    <property type="match status" value="1"/>
</dbReference>
<dbReference type="InterPro" id="IPR005158">
    <property type="entry name" value="BTAD"/>
</dbReference>
<dbReference type="SMART" id="SM00448">
    <property type="entry name" value="REC"/>
    <property type="match status" value="1"/>
</dbReference>
<gene>
    <name evidence="5" type="ORF">LY28_03674</name>
</gene>
<dbReference type="InterPro" id="IPR036388">
    <property type="entry name" value="WH-like_DNA-bd_sf"/>
</dbReference>
<dbReference type="InterPro" id="IPR001789">
    <property type="entry name" value="Sig_transdc_resp-reg_receiver"/>
</dbReference>
<protein>
    <recommendedName>
        <fullName evidence="1">Stage 0 sporulation protein A homolog</fullName>
    </recommendedName>
</protein>
<dbReference type="SUPFAM" id="SSF48452">
    <property type="entry name" value="TPR-like"/>
    <property type="match status" value="1"/>
</dbReference>
<evidence type="ECO:0000313" key="5">
    <source>
        <dbReference type="EMBL" id="PYG84310.1"/>
    </source>
</evidence>
<feature type="modified residue" description="4-aspartylphosphate" evidence="3">
    <location>
        <position position="54"/>
    </location>
</feature>
<dbReference type="Pfam" id="PF03704">
    <property type="entry name" value="BTAD"/>
    <property type="match status" value="1"/>
</dbReference>
<dbReference type="Proteomes" id="UP000248132">
    <property type="component" value="Unassembled WGS sequence"/>
</dbReference>
<dbReference type="InterPro" id="IPR011990">
    <property type="entry name" value="TPR-like_helical_dom_sf"/>
</dbReference>
<dbReference type="Gene3D" id="1.25.40.10">
    <property type="entry name" value="Tetratricopeptide repeat domain"/>
    <property type="match status" value="1"/>
</dbReference>
<dbReference type="AlphaFoldDB" id="A0A318XRX2"/>
<dbReference type="Gene3D" id="3.40.50.2300">
    <property type="match status" value="1"/>
</dbReference>
<dbReference type="PROSITE" id="PS50110">
    <property type="entry name" value="RESPONSE_REGULATORY"/>
    <property type="match status" value="1"/>
</dbReference>
<dbReference type="RefSeq" id="WP_110463610.1">
    <property type="nucleotide sequence ID" value="NZ_QKMR01000034.1"/>
</dbReference>
<organism evidence="5 6">
    <name type="scientific">Ruminiclostridium sufflavum DSM 19573</name>
    <dbReference type="NCBI Taxonomy" id="1121337"/>
    <lineage>
        <taxon>Bacteria</taxon>
        <taxon>Bacillati</taxon>
        <taxon>Bacillota</taxon>
        <taxon>Clostridia</taxon>
        <taxon>Eubacteriales</taxon>
        <taxon>Oscillospiraceae</taxon>
        <taxon>Ruminiclostridium</taxon>
    </lineage>
</organism>
<name>A0A318XRX2_9FIRM</name>
<dbReference type="PANTHER" id="PTHR35807:SF2">
    <property type="entry name" value="TRANSCRIPTIONAL ACTIVATOR DOMAIN"/>
    <property type="match status" value="1"/>
</dbReference>
<keyword evidence="3" id="KW-0597">Phosphoprotein</keyword>
<comment type="function">
    <text evidence="2">May play the central regulatory role in sporulation. It may be an element of the effector pathway responsible for the activation of sporulation genes in response to nutritional stress. Spo0A may act in concert with spo0H (a sigma factor) to control the expression of some genes that are critical to the sporulation process.</text>
</comment>
<sequence length="374" mass="42908">MFRAIIVDDEKPALDILKLLLEKTDQICVVGVFSSAADALAGVKDLKPDVAFLDIEMSYMSGLELARKFVDMGIGLEIVFVTAYDKYALEAFRVNAVDYILKPFSSDDIARVITRLKRVNPLPAVSQIPADKGRIYCFGTLSVYGAGDDKAVKWRTAKAKELFAFMLENLNSKVAKWKIAQVIWPECEMEKQFNTYLYTTVYKVKKTLLSANIKFDFTFIDGSYIMELPEVYLDTAEFEELTASDIELSEASVEKYKRALSLYKGNYLEDNEYFWSQNKSDEYLRRYRILVSEFAKYYITGKDYSNAEKVLLEALKKAPLDDELNERLLKLYYTKKDKASLISHYSKIKELYKSDLGITPNKVMQELLSDISEL</sequence>
<dbReference type="GO" id="GO:0000160">
    <property type="term" value="P:phosphorelay signal transduction system"/>
    <property type="evidence" value="ECO:0007669"/>
    <property type="project" value="InterPro"/>
</dbReference>
<dbReference type="Pfam" id="PF00072">
    <property type="entry name" value="Response_reg"/>
    <property type="match status" value="1"/>
</dbReference>
<evidence type="ECO:0000256" key="2">
    <source>
        <dbReference type="ARBA" id="ARBA00024867"/>
    </source>
</evidence>
<dbReference type="InterPro" id="IPR051677">
    <property type="entry name" value="AfsR-DnrI-RedD_regulator"/>
</dbReference>
<proteinExistence type="predicted"/>
<evidence type="ECO:0000256" key="3">
    <source>
        <dbReference type="PROSITE-ProRule" id="PRU00169"/>
    </source>
</evidence>
<evidence type="ECO:0000259" key="4">
    <source>
        <dbReference type="PROSITE" id="PS50110"/>
    </source>
</evidence>
<evidence type="ECO:0000256" key="1">
    <source>
        <dbReference type="ARBA" id="ARBA00018672"/>
    </source>
</evidence>
<dbReference type="SMART" id="SM01043">
    <property type="entry name" value="BTAD"/>
    <property type="match status" value="1"/>
</dbReference>
<dbReference type="EMBL" id="QKMR01000034">
    <property type="protein sequence ID" value="PYG84310.1"/>
    <property type="molecule type" value="Genomic_DNA"/>
</dbReference>